<comment type="catalytic activity">
    <reaction evidence="1">
        <text>[eIF5A protein]-L-lysine + spermidine = [eIF5A protein]-deoxyhypusine + propane-1,3-diamine</text>
        <dbReference type="Rhea" id="RHEA:33299"/>
        <dbReference type="Rhea" id="RHEA-COMP:10143"/>
        <dbReference type="Rhea" id="RHEA-COMP:10144"/>
        <dbReference type="ChEBI" id="CHEBI:29969"/>
        <dbReference type="ChEBI" id="CHEBI:57484"/>
        <dbReference type="ChEBI" id="CHEBI:57834"/>
        <dbReference type="ChEBI" id="CHEBI:82657"/>
        <dbReference type="EC" id="2.5.1.46"/>
    </reaction>
</comment>
<dbReference type="Pfam" id="PF04500">
    <property type="entry name" value="FLYWCH"/>
    <property type="match status" value="1"/>
</dbReference>
<dbReference type="Pfam" id="PF01916">
    <property type="entry name" value="DS"/>
    <property type="match status" value="1"/>
</dbReference>
<keyword evidence="10" id="KW-0520">NAD</keyword>
<dbReference type="InterPro" id="IPR029035">
    <property type="entry name" value="DHS-like_NAD/FAD-binding_dom"/>
</dbReference>
<keyword evidence="8" id="KW-0863">Zinc-finger</keyword>
<dbReference type="SUPFAM" id="SSF52467">
    <property type="entry name" value="DHS-like NAD/FAD-binding domain"/>
    <property type="match status" value="1"/>
</dbReference>
<evidence type="ECO:0000256" key="11">
    <source>
        <dbReference type="ARBA" id="ARBA00023256"/>
    </source>
</evidence>
<evidence type="ECO:0000256" key="3">
    <source>
        <dbReference type="ARBA" id="ARBA00005041"/>
    </source>
</evidence>
<dbReference type="Proteomes" id="UP000245119">
    <property type="component" value="Linkage Group LG11"/>
</dbReference>
<dbReference type="GO" id="GO:0034038">
    <property type="term" value="F:deoxyhypusine synthase activity"/>
    <property type="evidence" value="ECO:0007669"/>
    <property type="project" value="UniProtKB-EC"/>
</dbReference>
<organism evidence="13 14">
    <name type="scientific">Pomacea canaliculata</name>
    <name type="common">Golden apple snail</name>
    <dbReference type="NCBI Taxonomy" id="400727"/>
    <lineage>
        <taxon>Eukaryota</taxon>
        <taxon>Metazoa</taxon>
        <taxon>Spiralia</taxon>
        <taxon>Lophotrochozoa</taxon>
        <taxon>Mollusca</taxon>
        <taxon>Gastropoda</taxon>
        <taxon>Caenogastropoda</taxon>
        <taxon>Architaenioglossa</taxon>
        <taxon>Ampullarioidea</taxon>
        <taxon>Ampullariidae</taxon>
        <taxon>Pomacea</taxon>
    </lineage>
</organism>
<dbReference type="NCBIfam" id="TIGR00321">
    <property type="entry name" value="dhys"/>
    <property type="match status" value="1"/>
</dbReference>
<name>A0A2T7NKD8_POMCA</name>
<feature type="domain" description="FLYWCH-type" evidence="12">
    <location>
        <begin position="4"/>
        <end position="67"/>
    </location>
</feature>
<dbReference type="EC" id="2.5.1.46" evidence="5"/>
<evidence type="ECO:0000313" key="14">
    <source>
        <dbReference type="Proteomes" id="UP000245119"/>
    </source>
</evidence>
<evidence type="ECO:0000256" key="10">
    <source>
        <dbReference type="ARBA" id="ARBA00023027"/>
    </source>
</evidence>
<dbReference type="InterPro" id="IPR036982">
    <property type="entry name" value="Deoxyhypusine_synthase_sf"/>
</dbReference>
<dbReference type="InterPro" id="IPR007588">
    <property type="entry name" value="Znf_FLYWCH"/>
</dbReference>
<dbReference type="Gene3D" id="3.40.910.10">
    <property type="entry name" value="Deoxyhypusine synthase"/>
    <property type="match status" value="1"/>
</dbReference>
<sequence>MEMLQTQRGKPKLSCGGYMYRKDRECNKTQKTTWRCVLRRGCPGRAYTEWNSRDQRYIAHITKAHTHAPIPNAIDSLEWVEEIRRTSAAVITHDETGPPRFVDSATQLSHPSQLEHPVSVRETVIGASSSSRKRGFKEEADSEDDFDLDDFSVHFEVHPNNPGYHQGSSGVGQSRLQPHVAKNLRMAEGLPPQKAVDAVLIRSDPMPEGSDVVRGYDFNEGIDYHKLFKSYARTGFQATNVGKAIEEINKMIDCKLQPVPEGMQSEINLNPVGREKSNCTIFLSFTSNLVSAGTREIIRYLVQHNMVDCLVTTAGGIEEDFIKCLGPTYMGDFSLLGRELRMKGINRIGNLLVPNTNYCLFEDWLTPILDTLLLEQREQGVVWTPSKIINRLGKEINCTDSIYYWAYKNNIPVFCPALTDGSLGDIIFFHSYKNPGLIIDLVEDVRRMNNQAMYAVNSGMIILGGGVCKHHTCNANLMRNGADFSVFVNTGSEFDGSDSGARPDEAISWGKIKMTATPVKVYGDATIVMPILVGETFARRQGELKHFSHFD</sequence>
<keyword evidence="11" id="KW-0386">Hypusine biosynthesis</keyword>
<protein>
    <recommendedName>
        <fullName evidence="5">deoxyhypusine synthase</fullName>
        <ecNumber evidence="5">2.5.1.46</ecNumber>
    </recommendedName>
</protein>
<keyword evidence="6" id="KW-0808">Transferase</keyword>
<evidence type="ECO:0000256" key="1">
    <source>
        <dbReference type="ARBA" id="ARBA00000952"/>
    </source>
</evidence>
<comment type="pathway">
    <text evidence="3">Protein modification; eIF5A hypusination.</text>
</comment>
<evidence type="ECO:0000256" key="2">
    <source>
        <dbReference type="ARBA" id="ARBA00001911"/>
    </source>
</evidence>
<evidence type="ECO:0000256" key="8">
    <source>
        <dbReference type="ARBA" id="ARBA00022771"/>
    </source>
</evidence>
<keyword evidence="14" id="KW-1185">Reference proteome</keyword>
<dbReference type="PANTHER" id="PTHR11703:SF0">
    <property type="entry name" value="DEOXYHYPUSINE SYNTHASE"/>
    <property type="match status" value="1"/>
</dbReference>
<accession>A0A2T7NKD8</accession>
<dbReference type="GO" id="GO:0008270">
    <property type="term" value="F:zinc ion binding"/>
    <property type="evidence" value="ECO:0007669"/>
    <property type="project" value="UniProtKB-KW"/>
</dbReference>
<evidence type="ECO:0000256" key="6">
    <source>
        <dbReference type="ARBA" id="ARBA00022679"/>
    </source>
</evidence>
<dbReference type="EMBL" id="PZQS01000011">
    <property type="protein sequence ID" value="PVD21640.1"/>
    <property type="molecule type" value="Genomic_DNA"/>
</dbReference>
<dbReference type="GO" id="GO:0005737">
    <property type="term" value="C:cytoplasm"/>
    <property type="evidence" value="ECO:0007669"/>
    <property type="project" value="TreeGrafter"/>
</dbReference>
<reference evidence="13 14" key="1">
    <citation type="submission" date="2018-04" db="EMBL/GenBank/DDBJ databases">
        <title>The genome of golden apple snail Pomacea canaliculata provides insight into stress tolerance and invasive adaptation.</title>
        <authorList>
            <person name="Liu C."/>
            <person name="Liu B."/>
            <person name="Ren Y."/>
            <person name="Zhang Y."/>
            <person name="Wang H."/>
            <person name="Li S."/>
            <person name="Jiang F."/>
            <person name="Yin L."/>
            <person name="Zhang G."/>
            <person name="Qian W."/>
            <person name="Fan W."/>
        </authorList>
    </citation>
    <scope>NUCLEOTIDE SEQUENCE [LARGE SCALE GENOMIC DNA]</scope>
    <source>
        <strain evidence="13">SZHN2017</strain>
        <tissue evidence="13">Muscle</tissue>
    </source>
</reference>
<evidence type="ECO:0000256" key="4">
    <source>
        <dbReference type="ARBA" id="ARBA00009892"/>
    </source>
</evidence>
<comment type="cofactor">
    <cofactor evidence="2">
        <name>NAD(+)</name>
        <dbReference type="ChEBI" id="CHEBI:57540"/>
    </cofactor>
</comment>
<gene>
    <name evidence="13" type="ORF">C0Q70_17439</name>
</gene>
<dbReference type="FunFam" id="3.40.910.10:FF:000001">
    <property type="entry name" value="Probable deoxyhypusine synthase"/>
    <property type="match status" value="1"/>
</dbReference>
<evidence type="ECO:0000259" key="12">
    <source>
        <dbReference type="Pfam" id="PF04500"/>
    </source>
</evidence>
<comment type="similarity">
    <text evidence="4">Belongs to the deoxyhypusine synthase family.</text>
</comment>
<dbReference type="Gene3D" id="2.20.25.240">
    <property type="match status" value="1"/>
</dbReference>
<dbReference type="AlphaFoldDB" id="A0A2T7NKD8"/>
<dbReference type="OrthoDB" id="294378at2759"/>
<evidence type="ECO:0000256" key="9">
    <source>
        <dbReference type="ARBA" id="ARBA00022833"/>
    </source>
</evidence>
<evidence type="ECO:0000256" key="7">
    <source>
        <dbReference type="ARBA" id="ARBA00022723"/>
    </source>
</evidence>
<keyword evidence="9" id="KW-0862">Zinc</keyword>
<evidence type="ECO:0000313" key="13">
    <source>
        <dbReference type="EMBL" id="PVD21640.1"/>
    </source>
</evidence>
<evidence type="ECO:0000256" key="5">
    <source>
        <dbReference type="ARBA" id="ARBA00012683"/>
    </source>
</evidence>
<proteinExistence type="inferred from homology"/>
<dbReference type="PANTHER" id="PTHR11703">
    <property type="entry name" value="DEOXYHYPUSINE SYNTHASE"/>
    <property type="match status" value="1"/>
</dbReference>
<comment type="caution">
    <text evidence="13">The sequence shown here is derived from an EMBL/GenBank/DDBJ whole genome shotgun (WGS) entry which is preliminary data.</text>
</comment>
<keyword evidence="7" id="KW-0479">Metal-binding</keyword>
<dbReference type="InterPro" id="IPR002773">
    <property type="entry name" value="Deoxyhypusine_synthase"/>
</dbReference>
<dbReference type="OMA" id="FGMAIEQ"/>
<dbReference type="STRING" id="400727.A0A2T7NKD8"/>